<dbReference type="InterPro" id="IPR050523">
    <property type="entry name" value="AKR_Detox_Biosynth"/>
</dbReference>
<dbReference type="OrthoDB" id="9768793at2"/>
<dbReference type="AlphaFoldDB" id="A0A4Q5MZ17"/>
<proteinExistence type="predicted"/>
<dbReference type="PANTHER" id="PTHR43364">
    <property type="entry name" value="NADH-SPECIFIC METHYLGLYOXAL REDUCTASE-RELATED"/>
    <property type="match status" value="1"/>
</dbReference>
<evidence type="ECO:0000256" key="1">
    <source>
        <dbReference type="ARBA" id="ARBA00023002"/>
    </source>
</evidence>
<comment type="caution">
    <text evidence="3">The sequence shown here is derived from an EMBL/GenBank/DDBJ whole genome shotgun (WGS) entry which is preliminary data.</text>
</comment>
<keyword evidence="1" id="KW-0560">Oxidoreductase</keyword>
<dbReference type="InterPro" id="IPR023210">
    <property type="entry name" value="NADP_OxRdtase_dom"/>
</dbReference>
<keyword evidence="4" id="KW-1185">Reference proteome</keyword>
<dbReference type="Gene3D" id="3.20.20.100">
    <property type="entry name" value="NADP-dependent oxidoreductase domain"/>
    <property type="match status" value="1"/>
</dbReference>
<evidence type="ECO:0000313" key="3">
    <source>
        <dbReference type="EMBL" id="RYV49487.1"/>
    </source>
</evidence>
<dbReference type="Proteomes" id="UP000293764">
    <property type="component" value="Unassembled WGS sequence"/>
</dbReference>
<dbReference type="GO" id="GO:0016491">
    <property type="term" value="F:oxidoreductase activity"/>
    <property type="evidence" value="ECO:0007669"/>
    <property type="project" value="UniProtKB-KW"/>
</dbReference>
<protein>
    <submittedName>
        <fullName evidence="3">Aldo/keto reductase</fullName>
    </submittedName>
</protein>
<gene>
    <name evidence="3" type="ORF">EUA98_18500</name>
</gene>
<dbReference type="Pfam" id="PF00248">
    <property type="entry name" value="Aldo_ket_red"/>
    <property type="match status" value="1"/>
</dbReference>
<sequence length="105" mass="11321">MQHRPLGNSGTIVSTFALETMTFGAEADEPASHALLDTYVEAGGNFIDTADVYSAGVSEECIGRWLVAHPTEREELVIATRGLVGADRRPEPPVALLRRLMIGAR</sequence>
<accession>A0A4Q5MZ17</accession>
<reference evidence="3 4" key="1">
    <citation type="submission" date="2019-01" db="EMBL/GenBank/DDBJ databases">
        <title>Novel species of Cellulomonas.</title>
        <authorList>
            <person name="Liu Q."/>
            <person name="Xin Y.-H."/>
        </authorList>
    </citation>
    <scope>NUCLEOTIDE SEQUENCE [LARGE SCALE GENOMIC DNA]</scope>
    <source>
        <strain evidence="3 4">HLT2-17</strain>
    </source>
</reference>
<evidence type="ECO:0000259" key="2">
    <source>
        <dbReference type="Pfam" id="PF00248"/>
    </source>
</evidence>
<feature type="domain" description="NADP-dependent oxidoreductase" evidence="2">
    <location>
        <begin position="20"/>
        <end position="87"/>
    </location>
</feature>
<dbReference type="SUPFAM" id="SSF51430">
    <property type="entry name" value="NAD(P)-linked oxidoreductase"/>
    <property type="match status" value="1"/>
</dbReference>
<organism evidence="3 4">
    <name type="scientific">Pengzhenrongella frigida</name>
    <dbReference type="NCBI Taxonomy" id="1259133"/>
    <lineage>
        <taxon>Bacteria</taxon>
        <taxon>Bacillati</taxon>
        <taxon>Actinomycetota</taxon>
        <taxon>Actinomycetes</taxon>
        <taxon>Micrococcales</taxon>
        <taxon>Pengzhenrongella</taxon>
    </lineage>
</organism>
<evidence type="ECO:0000313" key="4">
    <source>
        <dbReference type="Proteomes" id="UP000293764"/>
    </source>
</evidence>
<dbReference type="PANTHER" id="PTHR43364:SF4">
    <property type="entry name" value="NAD(P)-LINKED OXIDOREDUCTASE SUPERFAMILY PROTEIN"/>
    <property type="match status" value="1"/>
</dbReference>
<dbReference type="InterPro" id="IPR036812">
    <property type="entry name" value="NAD(P)_OxRdtase_dom_sf"/>
</dbReference>
<name>A0A4Q5MZ17_9MICO</name>
<dbReference type="EMBL" id="SDWW01000070">
    <property type="protein sequence ID" value="RYV49487.1"/>
    <property type="molecule type" value="Genomic_DNA"/>
</dbReference>